<dbReference type="AlphaFoldDB" id="A0A263D8S7"/>
<accession>A0A263D8S7</accession>
<evidence type="ECO:0000313" key="5">
    <source>
        <dbReference type="Proteomes" id="UP000242444"/>
    </source>
</evidence>
<evidence type="ECO:0000259" key="3">
    <source>
        <dbReference type="Pfam" id="PF13399"/>
    </source>
</evidence>
<feature type="domain" description="LytR/CpsA/Psr regulator C-terminal" evidence="3">
    <location>
        <begin position="84"/>
        <end position="174"/>
    </location>
</feature>
<keyword evidence="2" id="KW-0812">Transmembrane</keyword>
<keyword evidence="2" id="KW-0472">Membrane</keyword>
<comment type="caution">
    <text evidence="4">The sequence shown here is derived from an EMBL/GenBank/DDBJ whole genome shotgun (WGS) entry which is preliminary data.</text>
</comment>
<protein>
    <recommendedName>
        <fullName evidence="3">LytR/CpsA/Psr regulator C-terminal domain-containing protein</fullName>
    </recommendedName>
</protein>
<proteinExistence type="predicted"/>
<feature type="region of interest" description="Disordered" evidence="1">
    <location>
        <begin position="189"/>
        <end position="227"/>
    </location>
</feature>
<dbReference type="Pfam" id="PF13399">
    <property type="entry name" value="LytR_C"/>
    <property type="match status" value="1"/>
</dbReference>
<dbReference type="InParanoid" id="A0A263D8S7"/>
<sequence>MGSGNGVGGRRARPYRKRRPLPALIVIAILGIGAVFVWVNVISNKEGLDDAIRCEPAASPPPGTSYTSVGHGGLDDATPIPPDRVAVRVLNAGGARGQASITTESVRQLGFTQVGVPENDAAYQGREANCQGQLRFGENGVTAARTVSLIVPCVELVRDDREDASVDLAIGSGFGDVRPRPEARQVLDQLAEWSRTRQDSGGDEQSAGGQSPSIDTDLMEKARDVGC</sequence>
<gene>
    <name evidence="4" type="ORF">CFN78_05695</name>
</gene>
<feature type="compositionally biased region" description="Basic and acidic residues" evidence="1">
    <location>
        <begin position="218"/>
        <end position="227"/>
    </location>
</feature>
<dbReference type="OrthoDB" id="5194885at2"/>
<reference evidence="4 5" key="1">
    <citation type="submission" date="2017-07" db="EMBL/GenBank/DDBJ databases">
        <title>Amycolatopsis antarcticus sp. nov., isolated from the surface of an Antarcticus brown macroalga.</title>
        <authorList>
            <person name="Wang J."/>
            <person name="Leiva S."/>
            <person name="Huang J."/>
            <person name="Huang Y."/>
        </authorList>
    </citation>
    <scope>NUCLEOTIDE SEQUENCE [LARGE SCALE GENOMIC DNA]</scope>
    <source>
        <strain evidence="4 5">AU-G6</strain>
    </source>
</reference>
<name>A0A263D8S7_9PSEU</name>
<feature type="region of interest" description="Disordered" evidence="1">
    <location>
        <begin position="53"/>
        <end position="78"/>
    </location>
</feature>
<evidence type="ECO:0000256" key="1">
    <source>
        <dbReference type="SAM" id="MobiDB-lite"/>
    </source>
</evidence>
<dbReference type="NCBIfam" id="NF035953">
    <property type="entry name" value="integrity_Cei"/>
    <property type="match status" value="1"/>
</dbReference>
<dbReference type="EMBL" id="NKYE01000002">
    <property type="protein sequence ID" value="OZM74599.1"/>
    <property type="molecule type" value="Genomic_DNA"/>
</dbReference>
<dbReference type="RefSeq" id="WP_094861498.1">
    <property type="nucleotide sequence ID" value="NZ_NKYE01000002.1"/>
</dbReference>
<keyword evidence="5" id="KW-1185">Reference proteome</keyword>
<dbReference type="Proteomes" id="UP000242444">
    <property type="component" value="Unassembled WGS sequence"/>
</dbReference>
<organism evidence="4 5">
    <name type="scientific">Amycolatopsis antarctica</name>
    <dbReference type="NCBI Taxonomy" id="1854586"/>
    <lineage>
        <taxon>Bacteria</taxon>
        <taxon>Bacillati</taxon>
        <taxon>Actinomycetota</taxon>
        <taxon>Actinomycetes</taxon>
        <taxon>Pseudonocardiales</taxon>
        <taxon>Pseudonocardiaceae</taxon>
        <taxon>Amycolatopsis</taxon>
    </lineage>
</organism>
<feature type="transmembrane region" description="Helical" evidence="2">
    <location>
        <begin position="21"/>
        <end position="39"/>
    </location>
</feature>
<evidence type="ECO:0000313" key="4">
    <source>
        <dbReference type="EMBL" id="OZM74599.1"/>
    </source>
</evidence>
<evidence type="ECO:0000256" key="2">
    <source>
        <dbReference type="SAM" id="Phobius"/>
    </source>
</evidence>
<keyword evidence="2" id="KW-1133">Transmembrane helix</keyword>
<dbReference type="InterPro" id="IPR027381">
    <property type="entry name" value="LytR/CpsA/Psr_C"/>
</dbReference>